<accession>A0A0F9KCS9</accession>
<reference evidence="1" key="1">
    <citation type="journal article" date="2015" name="Nature">
        <title>Complex archaea that bridge the gap between prokaryotes and eukaryotes.</title>
        <authorList>
            <person name="Spang A."/>
            <person name="Saw J.H."/>
            <person name="Jorgensen S.L."/>
            <person name="Zaremba-Niedzwiedzka K."/>
            <person name="Martijn J."/>
            <person name="Lind A.E."/>
            <person name="van Eijk R."/>
            <person name="Schleper C."/>
            <person name="Guy L."/>
            <person name="Ettema T.J."/>
        </authorList>
    </citation>
    <scope>NUCLEOTIDE SEQUENCE</scope>
</reference>
<organism evidence="1">
    <name type="scientific">marine sediment metagenome</name>
    <dbReference type="NCBI Taxonomy" id="412755"/>
    <lineage>
        <taxon>unclassified sequences</taxon>
        <taxon>metagenomes</taxon>
        <taxon>ecological metagenomes</taxon>
    </lineage>
</organism>
<feature type="non-terminal residue" evidence="1">
    <location>
        <position position="1"/>
    </location>
</feature>
<evidence type="ECO:0000313" key="1">
    <source>
        <dbReference type="EMBL" id="KKM19963.1"/>
    </source>
</evidence>
<name>A0A0F9KCS9_9ZZZZ</name>
<proteinExistence type="predicted"/>
<comment type="caution">
    <text evidence="1">The sequence shown here is derived from an EMBL/GenBank/DDBJ whole genome shotgun (WGS) entry which is preliminary data.</text>
</comment>
<sequence length="235" mass="25868">ITGGIGTINLPSPYAAFYERGSIKNGDFLDNMADELANEYKYSFQNGWYELRCAGALALSLGRGTQEITWTLTPQKGYVTYLRSFRPREESFPIRNTLFARNKFWAGGGGSGGPQIAYCKEDAPDNDEITCYLGVAVEEWSSIPTYDLDEWCEVSGTEYKSLQASNTNHAVTDGAWWEEGTVSVTVKCLIINGSALKYAAPFLHDGDPILVEYVTIDGAAVLTCTNIEFNGVRFG</sequence>
<gene>
    <name evidence="1" type="ORF">LCGC14_1650340</name>
</gene>
<dbReference type="EMBL" id="LAZR01013868">
    <property type="protein sequence ID" value="KKM19963.1"/>
    <property type="molecule type" value="Genomic_DNA"/>
</dbReference>
<protein>
    <submittedName>
        <fullName evidence="1">Uncharacterized protein</fullName>
    </submittedName>
</protein>
<dbReference type="AlphaFoldDB" id="A0A0F9KCS9"/>